<protein>
    <submittedName>
        <fullName evidence="2">Uncharacterized protein</fullName>
    </submittedName>
</protein>
<sequence>MSNVSAKQFMPTNTHYPQLNQTSVHADKSLELSPSMDSMNKFLKDSSPTPKENNVPMNKESLEKLFAMFEFAVKAMRSMLAGMGVLPRLPSDLDAQPSVKPGTDGKNVPDMKAEHKVAPGVDTKKTVLPGTDTKNVPDVKVEHKVAPGVDTKKTVLPGTDAKNVVDAKAQDKVAPGVDTKKTVLPGTDAKTVVDAKAQDKVAPEADTKARVKPDPEVKVMPDGRTQVSIRPDGKLDTQQAKPPLTPVDYKNKLSSDINVTVQVQNCHCPHTDEKVAPQPPVTPRLDQQPSPQPPVMPKPDGQPSPQPPVIPTHVNPKPVTPTNVNPKPDTPAPVNPKPNTPHNTDLTSPAPDDLVDDCSSQSQKRFDNHRVNKPGLRPRF</sequence>
<feature type="region of interest" description="Disordered" evidence="1">
    <location>
        <begin position="196"/>
        <end position="250"/>
    </location>
</feature>
<gene>
    <name evidence="2" type="ORF">GIW13_07310</name>
</gene>
<reference evidence="2 3" key="1">
    <citation type="submission" date="2019-11" db="EMBL/GenBank/DDBJ databases">
        <title>Epiphytic Pseudomonas syringae from cherry orchards.</title>
        <authorList>
            <person name="Hulin M.T."/>
        </authorList>
    </citation>
    <scope>NUCLEOTIDE SEQUENCE [LARGE SCALE GENOMIC DNA]</scope>
    <source>
        <strain evidence="2 3">PA-5-11C</strain>
    </source>
</reference>
<feature type="region of interest" description="Disordered" evidence="1">
    <location>
        <begin position="89"/>
        <end position="110"/>
    </location>
</feature>
<feature type="compositionally biased region" description="Basic and acidic residues" evidence="1">
    <location>
        <begin position="196"/>
        <end position="221"/>
    </location>
</feature>
<keyword evidence="3" id="KW-1185">Reference proteome</keyword>
<dbReference type="RefSeq" id="WP_236298282.1">
    <property type="nucleotide sequence ID" value="NZ_WKCH01000035.1"/>
</dbReference>
<feature type="region of interest" description="Disordered" evidence="1">
    <location>
        <begin position="1"/>
        <end position="23"/>
    </location>
</feature>
<proteinExistence type="predicted"/>
<evidence type="ECO:0000313" key="3">
    <source>
        <dbReference type="Proteomes" id="UP000814078"/>
    </source>
</evidence>
<name>A0ABS9FZ75_9PSED</name>
<feature type="compositionally biased region" description="Pro residues" evidence="1">
    <location>
        <begin position="328"/>
        <end position="339"/>
    </location>
</feature>
<organism evidence="2 3">
    <name type="scientific">Pseudomonas simiae</name>
    <dbReference type="NCBI Taxonomy" id="321846"/>
    <lineage>
        <taxon>Bacteria</taxon>
        <taxon>Pseudomonadati</taxon>
        <taxon>Pseudomonadota</taxon>
        <taxon>Gammaproteobacteria</taxon>
        <taxon>Pseudomonadales</taxon>
        <taxon>Pseudomonadaceae</taxon>
        <taxon>Pseudomonas</taxon>
    </lineage>
</organism>
<feature type="compositionally biased region" description="Low complexity" evidence="1">
    <location>
        <begin position="311"/>
        <end position="327"/>
    </location>
</feature>
<evidence type="ECO:0000256" key="1">
    <source>
        <dbReference type="SAM" id="MobiDB-lite"/>
    </source>
</evidence>
<dbReference type="EMBL" id="WKCM01000009">
    <property type="protein sequence ID" value="MCF5318093.1"/>
    <property type="molecule type" value="Genomic_DNA"/>
</dbReference>
<evidence type="ECO:0000313" key="2">
    <source>
        <dbReference type="EMBL" id="MCF5318093.1"/>
    </source>
</evidence>
<feature type="compositionally biased region" description="Pro residues" evidence="1">
    <location>
        <begin position="290"/>
        <end position="310"/>
    </location>
</feature>
<feature type="region of interest" description="Disordered" evidence="1">
    <location>
        <begin position="270"/>
        <end position="380"/>
    </location>
</feature>
<accession>A0ABS9FZ75</accession>
<comment type="caution">
    <text evidence="2">The sequence shown here is derived from an EMBL/GenBank/DDBJ whole genome shotgun (WGS) entry which is preliminary data.</text>
</comment>
<dbReference type="Proteomes" id="UP000814078">
    <property type="component" value="Unassembled WGS sequence"/>
</dbReference>